<dbReference type="Gene3D" id="1.10.1530.10">
    <property type="match status" value="1"/>
</dbReference>
<evidence type="ECO:0000256" key="1">
    <source>
        <dbReference type="ARBA" id="ARBA00006056"/>
    </source>
</evidence>
<dbReference type="InterPro" id="IPR043143">
    <property type="entry name" value="Mal/L-sulf/L-lact_DH-like_NADP"/>
</dbReference>
<evidence type="ECO:0000256" key="2">
    <source>
        <dbReference type="ARBA" id="ARBA00023002"/>
    </source>
</evidence>
<dbReference type="Gene3D" id="3.30.1370.60">
    <property type="entry name" value="Hypothetical oxidoreductase yiak, domain 2"/>
    <property type="match status" value="1"/>
</dbReference>
<keyword evidence="4" id="KW-1185">Reference proteome</keyword>
<organism evidence="3 4">
    <name type="scientific">Streptomyces decoyicus</name>
    <dbReference type="NCBI Taxonomy" id="249567"/>
    <lineage>
        <taxon>Bacteria</taxon>
        <taxon>Bacillati</taxon>
        <taxon>Actinomycetota</taxon>
        <taxon>Actinomycetes</taxon>
        <taxon>Kitasatosporales</taxon>
        <taxon>Streptomycetaceae</taxon>
        <taxon>Streptomyces</taxon>
    </lineage>
</organism>
<keyword evidence="2" id="KW-0560">Oxidoreductase</keyword>
<dbReference type="InterPro" id="IPR036111">
    <property type="entry name" value="Mal/L-sulfo/L-lacto_DH-like_sf"/>
</dbReference>
<dbReference type="EMBL" id="CP109106">
    <property type="protein sequence ID" value="WSB68251.1"/>
    <property type="molecule type" value="Genomic_DNA"/>
</dbReference>
<evidence type="ECO:0000313" key="3">
    <source>
        <dbReference type="EMBL" id="WSB68251.1"/>
    </source>
</evidence>
<dbReference type="PANTHER" id="PTHR11091:SF0">
    <property type="entry name" value="MALATE DEHYDROGENASE"/>
    <property type="match status" value="1"/>
</dbReference>
<dbReference type="Proteomes" id="UP001344251">
    <property type="component" value="Chromosome"/>
</dbReference>
<gene>
    <name evidence="3" type="ORF">OG863_09945</name>
</gene>
<name>A0ABZ1FD04_9ACTN</name>
<dbReference type="Pfam" id="PF02615">
    <property type="entry name" value="Ldh_2"/>
    <property type="match status" value="1"/>
</dbReference>
<dbReference type="RefSeq" id="WP_326617698.1">
    <property type="nucleotide sequence ID" value="NZ_CP109106.1"/>
</dbReference>
<dbReference type="PANTHER" id="PTHR11091">
    <property type="entry name" value="OXIDOREDUCTASE-RELATED"/>
    <property type="match status" value="1"/>
</dbReference>
<dbReference type="InterPro" id="IPR043144">
    <property type="entry name" value="Mal/L-sulf/L-lact_DH-like_ah"/>
</dbReference>
<evidence type="ECO:0000313" key="4">
    <source>
        <dbReference type="Proteomes" id="UP001344251"/>
    </source>
</evidence>
<accession>A0ABZ1FD04</accession>
<protein>
    <submittedName>
        <fullName evidence="3">Ldh family oxidoreductase</fullName>
    </submittedName>
</protein>
<proteinExistence type="inferred from homology"/>
<sequence length="344" mass="36455">MTEDNGFRIGSEALWELARDTLTDVGVPADTASLVAGILVDADVRGHPSHGVAMLPVYVQRVLEGGILTHATPTWKHLSETAGLVLGHGGFGQLAATMAAEHCAESAHDHGMAVVGVRGNNHIGMLAAYRRQFTERDVIGLILNVSGPSVSAPGAQFPTLGNDAICLVVPRRTGDPFIVDFATGVVACGKIREAALRGEAVSTEWLLDNTGHPSADPKDLDRGGSVPVFGGYKGLGVQLIIEVLAGVLAGGTVSPLVNRQRQRPDLPMNCSQLFVGFRTSLLGDTDPDALLHTLDLAIAMGYKNSPPDCYFPEQRERLHTARALESGIDIPKALADRLGWARRA</sequence>
<comment type="similarity">
    <text evidence="1">Belongs to the LDH2/MDH2 oxidoreductase family.</text>
</comment>
<dbReference type="InterPro" id="IPR003767">
    <property type="entry name" value="Malate/L-lactate_DH-like"/>
</dbReference>
<dbReference type="SUPFAM" id="SSF89733">
    <property type="entry name" value="L-sulfolactate dehydrogenase-like"/>
    <property type="match status" value="1"/>
</dbReference>
<reference evidence="3 4" key="1">
    <citation type="submission" date="2022-10" db="EMBL/GenBank/DDBJ databases">
        <title>The complete genomes of actinobacterial strains from the NBC collection.</title>
        <authorList>
            <person name="Joergensen T.S."/>
            <person name="Alvarez Arevalo M."/>
            <person name="Sterndorff E.B."/>
            <person name="Faurdal D."/>
            <person name="Vuksanovic O."/>
            <person name="Mourched A.-S."/>
            <person name="Charusanti P."/>
            <person name="Shaw S."/>
            <person name="Blin K."/>
            <person name="Weber T."/>
        </authorList>
    </citation>
    <scope>NUCLEOTIDE SEQUENCE [LARGE SCALE GENOMIC DNA]</scope>
    <source>
        <strain evidence="3 4">NBC 01774</strain>
    </source>
</reference>